<reference evidence="1 2" key="1">
    <citation type="submission" date="2015-09" db="EMBL/GenBank/DDBJ databases">
        <title>Draft Genome Sequence of Bradyrhizobium manausense Strain BR 3351T, a Novel Symbiotic Nitrogen-Fixing Alphaproteobacterium Isolated from Brazilian Amazon Rain Forest.</title>
        <authorList>
            <person name="De Araujo J.L."/>
            <person name="Zilli J.E."/>
        </authorList>
    </citation>
    <scope>NUCLEOTIDE SEQUENCE [LARGE SCALE GENOMIC DNA]</scope>
    <source>
        <strain evidence="1 2">BR3351</strain>
    </source>
</reference>
<comment type="caution">
    <text evidence="1">The sequence shown here is derived from an EMBL/GenBank/DDBJ whole genome shotgun (WGS) entry which is preliminary data.</text>
</comment>
<accession>A0A0R3EDV6</accession>
<sequence>MHIRNNSCKQIEHSSAFIAGVRDAAPSQATFDDGYRALMLAEAAVESGRTGKKAGVRNIA</sequence>
<evidence type="ECO:0000313" key="2">
    <source>
        <dbReference type="Proteomes" id="UP000051936"/>
    </source>
</evidence>
<dbReference type="AlphaFoldDB" id="A0A0R3EDV6"/>
<proteinExistence type="predicted"/>
<dbReference type="Gene3D" id="3.30.360.10">
    <property type="entry name" value="Dihydrodipicolinate Reductase, domain 2"/>
    <property type="match status" value="1"/>
</dbReference>
<dbReference type="EMBL" id="LJYG01000002">
    <property type="protein sequence ID" value="KRQ17717.1"/>
    <property type="molecule type" value="Genomic_DNA"/>
</dbReference>
<name>A0A0R3EDV6_9BRAD</name>
<evidence type="ECO:0000313" key="1">
    <source>
        <dbReference type="EMBL" id="KRQ17717.1"/>
    </source>
</evidence>
<gene>
    <name evidence="1" type="ORF">AOQ71_00170</name>
</gene>
<organism evidence="1 2">
    <name type="scientific">Bradyrhizobium manausense</name>
    <dbReference type="NCBI Taxonomy" id="989370"/>
    <lineage>
        <taxon>Bacteria</taxon>
        <taxon>Pseudomonadati</taxon>
        <taxon>Pseudomonadota</taxon>
        <taxon>Alphaproteobacteria</taxon>
        <taxon>Hyphomicrobiales</taxon>
        <taxon>Nitrobacteraceae</taxon>
        <taxon>Bradyrhizobium</taxon>
    </lineage>
</organism>
<dbReference type="STRING" id="989370.AOQ71_00170"/>
<dbReference type="Proteomes" id="UP000051936">
    <property type="component" value="Unassembled WGS sequence"/>
</dbReference>
<protein>
    <recommendedName>
        <fullName evidence="3">Gfo/Idh/MocA-like oxidoreductase C-terminal domain-containing protein</fullName>
    </recommendedName>
</protein>
<keyword evidence="2" id="KW-1185">Reference proteome</keyword>
<evidence type="ECO:0008006" key="3">
    <source>
        <dbReference type="Google" id="ProtNLM"/>
    </source>
</evidence>